<evidence type="ECO:0000313" key="3">
    <source>
        <dbReference type="Proteomes" id="UP000317496"/>
    </source>
</evidence>
<dbReference type="RefSeq" id="WP_144066949.1">
    <property type="nucleotide sequence ID" value="NZ_CP041636.1"/>
</dbReference>
<feature type="chain" id="PRO_5021990395" evidence="1">
    <location>
        <begin position="27"/>
        <end position="177"/>
    </location>
</feature>
<gene>
    <name evidence="2" type="ORF">FNB15_01165</name>
</gene>
<evidence type="ECO:0000313" key="2">
    <source>
        <dbReference type="EMBL" id="QDO95968.1"/>
    </source>
</evidence>
<dbReference type="EMBL" id="CP041636">
    <property type="protein sequence ID" value="QDO95968.1"/>
    <property type="molecule type" value="Genomic_DNA"/>
</dbReference>
<keyword evidence="1" id="KW-0732">Signal</keyword>
<dbReference type="Pfam" id="PF11937">
    <property type="entry name" value="DUF3455"/>
    <property type="match status" value="1"/>
</dbReference>
<dbReference type="AlphaFoldDB" id="A0A516GWQ1"/>
<dbReference type="InterPro" id="IPR021851">
    <property type="entry name" value="DUF3455"/>
</dbReference>
<dbReference type="PANTHER" id="PTHR35567">
    <property type="entry name" value="MALATE DEHYDROGENASE (AFU_ORTHOLOGUE AFUA_2G13800)"/>
    <property type="match status" value="1"/>
</dbReference>
<dbReference type="Proteomes" id="UP000317496">
    <property type="component" value="Chromosome"/>
</dbReference>
<keyword evidence="3" id="KW-1185">Reference proteome</keyword>
<organism evidence="2 3">
    <name type="scientific">Ferrovibrio terrae</name>
    <dbReference type="NCBI Taxonomy" id="2594003"/>
    <lineage>
        <taxon>Bacteria</taxon>
        <taxon>Pseudomonadati</taxon>
        <taxon>Pseudomonadota</taxon>
        <taxon>Alphaproteobacteria</taxon>
        <taxon>Rhodospirillales</taxon>
        <taxon>Rhodospirillaceae</taxon>
        <taxon>Ferrovibrio</taxon>
    </lineage>
</organism>
<accession>A0A516GWQ1</accession>
<dbReference type="KEGG" id="fer:FNB15_01165"/>
<dbReference type="PANTHER" id="PTHR35567:SF1">
    <property type="entry name" value="CONSERVED FUNGAL PROTEIN (AFU_ORTHOLOGUE AFUA_1G14230)"/>
    <property type="match status" value="1"/>
</dbReference>
<protein>
    <submittedName>
        <fullName evidence="2">DUF3455 domain-containing protein</fullName>
    </submittedName>
</protein>
<reference evidence="2 3" key="1">
    <citation type="submission" date="2019-07" db="EMBL/GenBank/DDBJ databases">
        <title>Genome sequencing for Ferrovibrio sp. K5.</title>
        <authorList>
            <person name="Park S.-J."/>
        </authorList>
    </citation>
    <scope>NUCLEOTIDE SEQUENCE [LARGE SCALE GENOMIC DNA]</scope>
    <source>
        <strain evidence="2 3">K5</strain>
    </source>
</reference>
<sequence length="177" mass="18034">MRSSVAATLLVSALGLAACSTTPALVAVPDAIKGDASQQVTLVVPAKGVQIYECRAKQGQAGAFEWAFVGPEAELFNAAGTIRIGRHYGGPTWEAIDGSKLVGALKARTDAPKPADIPWLLLTTTASGAKGSFSDITAIQRVNTVGGIAPTAACGAGNVGAGARVPYTADYYMLAKK</sequence>
<dbReference type="PROSITE" id="PS51257">
    <property type="entry name" value="PROKAR_LIPOPROTEIN"/>
    <property type="match status" value="1"/>
</dbReference>
<feature type="signal peptide" evidence="1">
    <location>
        <begin position="1"/>
        <end position="26"/>
    </location>
</feature>
<dbReference type="OrthoDB" id="193535at2"/>
<proteinExistence type="predicted"/>
<name>A0A516GWQ1_9PROT</name>
<evidence type="ECO:0000256" key="1">
    <source>
        <dbReference type="SAM" id="SignalP"/>
    </source>
</evidence>